<evidence type="ECO:0000313" key="5">
    <source>
        <dbReference type="Proteomes" id="UP000447574"/>
    </source>
</evidence>
<evidence type="ECO:0000259" key="2">
    <source>
        <dbReference type="Pfam" id="PF06251"/>
    </source>
</evidence>
<accession>A0A7X2BUN4</accession>
<evidence type="ECO:0000313" key="4">
    <source>
        <dbReference type="EMBL" id="MQT75622.1"/>
    </source>
</evidence>
<dbReference type="Pfam" id="PF20616">
    <property type="entry name" value="Caps_syn_GfcC_N"/>
    <property type="match status" value="1"/>
</dbReference>
<feature type="domain" description="Capsule biosynthesis GfcC-like N-terminal" evidence="3">
    <location>
        <begin position="33"/>
        <end position="142"/>
    </location>
</feature>
<sequence length="253" mass="27622">MKNLIGAAVLLACPTLSHAAVTVSGDVLKPGQYEIAAGARLLDVVLPSRPNAESYWLAATWLHKPEVVKQQRLKVGVLFDLKMVERGALLDGKESRAALAARLFDEVSWLPVTGRKVAVLDPIALEVSFARNYPLADGDQLIYPTRPSTIEVLGAIGEPCEVAFRPMQQARDYLESCTVLKDAEGDYLWLIQPNGEVRRIGNGGWNREDRAIVAAGSKILVPIKTSDIDPPTPDLNQQLAEFLATQPMAEMAR</sequence>
<evidence type="ECO:0008006" key="6">
    <source>
        <dbReference type="Google" id="ProtNLM"/>
    </source>
</evidence>
<dbReference type="Pfam" id="PF06251">
    <property type="entry name" value="Caps_syn_GfcC_C"/>
    <property type="match status" value="1"/>
</dbReference>
<protein>
    <recommendedName>
        <fullName evidence="6">Capsule biosynthesis GfcC-like C-terminal domain-containing protein</fullName>
    </recommendedName>
</protein>
<feature type="domain" description="Capsule biosynthesis GfcC-like C-terminal" evidence="2">
    <location>
        <begin position="160"/>
        <end position="245"/>
    </location>
</feature>
<dbReference type="EMBL" id="WIWF01000055">
    <property type="protein sequence ID" value="MQT75622.1"/>
    <property type="molecule type" value="Genomic_DNA"/>
</dbReference>
<keyword evidence="1" id="KW-0732">Signal</keyword>
<dbReference type="AlphaFoldDB" id="A0A7X2BUN4"/>
<dbReference type="InterPro" id="IPR010425">
    <property type="entry name" value="Caps_synth_GfcC-like_C"/>
</dbReference>
<dbReference type="Gene3D" id="3.10.560.10">
    <property type="entry name" value="Outer membrane lipoprotein wza domain like"/>
    <property type="match status" value="1"/>
</dbReference>
<proteinExistence type="predicted"/>
<feature type="chain" id="PRO_5031396881" description="Capsule biosynthesis GfcC-like C-terminal domain-containing protein" evidence="1">
    <location>
        <begin position="20"/>
        <end position="253"/>
    </location>
</feature>
<evidence type="ECO:0000256" key="1">
    <source>
        <dbReference type="SAM" id="SignalP"/>
    </source>
</evidence>
<gene>
    <name evidence="4" type="ORF">GHO37_15075</name>
</gene>
<reference evidence="4 5" key="1">
    <citation type="submission" date="2019-10" db="EMBL/GenBank/DDBJ databases">
        <title>Evaluation of single-gene subtyping targets for Pseudomonas.</title>
        <authorList>
            <person name="Reichler S.J."/>
            <person name="Orsi R.H."/>
            <person name="Wiedmann M."/>
            <person name="Martin N.H."/>
            <person name="Murphy S.I."/>
        </authorList>
    </citation>
    <scope>NUCLEOTIDE SEQUENCE [LARGE SCALE GENOMIC DNA]</scope>
    <source>
        <strain evidence="4 5">FSL R10-2932</strain>
    </source>
</reference>
<dbReference type="Proteomes" id="UP000447574">
    <property type="component" value="Unassembled WGS sequence"/>
</dbReference>
<feature type="signal peptide" evidence="1">
    <location>
        <begin position="1"/>
        <end position="19"/>
    </location>
</feature>
<comment type="caution">
    <text evidence="4">The sequence shown here is derived from an EMBL/GenBank/DDBJ whole genome shotgun (WGS) entry which is preliminary data.</text>
</comment>
<name>A0A7X2BUN4_9PSED</name>
<organism evidence="4 5">
    <name type="scientific">Pseudomonas helleri</name>
    <dbReference type="NCBI Taxonomy" id="1608996"/>
    <lineage>
        <taxon>Bacteria</taxon>
        <taxon>Pseudomonadati</taxon>
        <taxon>Pseudomonadota</taxon>
        <taxon>Gammaproteobacteria</taxon>
        <taxon>Pseudomonadales</taxon>
        <taxon>Pseudomonadaceae</taxon>
        <taxon>Pseudomonas</taxon>
    </lineage>
</organism>
<dbReference type="InterPro" id="IPR046459">
    <property type="entry name" value="Caps_syn_GfcC_N"/>
</dbReference>
<evidence type="ECO:0000259" key="3">
    <source>
        <dbReference type="Pfam" id="PF20616"/>
    </source>
</evidence>